<protein>
    <submittedName>
        <fullName evidence="2">Uncharacterized protein</fullName>
    </submittedName>
</protein>
<evidence type="ECO:0000313" key="2">
    <source>
        <dbReference type="EMBL" id="OOS00210.1"/>
    </source>
</evidence>
<keyword evidence="3" id="KW-1185">Reference proteome</keyword>
<accession>A0A1T0AU65</accession>
<dbReference type="STRING" id="123822.B0188_10855"/>
<dbReference type="AlphaFoldDB" id="A0A1T0AU65"/>
<gene>
    <name evidence="2" type="ORF">B0188_10855</name>
</gene>
<sequence length="415" mass="45219">MRNTTKNQRKGSWGRDEVDTLNEQTVHQTSLKADNIKLQALAGNIQGEALRISTQNLGMYAENDIIFNGVTAINTYSATSDFWAEGWRLARGTSRQKSVVENYVASDFSVKNQTVIGSNGNVSLTGVKLASGDIHLKSNAKTTFSAARRLERYELDDRQHFWDGIAGSKSVGTARNETRLLGSDITANNRIYLESQKGVEIVESRVISGGDGYVISKQGDLNLYAMGAENTREHNVYVGTVFNIPQARENAYEQVVSNQSSTLKSQSNLSLATDKNLTINGAVVEAAGLLDIVAKSRIAILAAKDNRVTNTNETGIIFNATATKPVASIDVKPEELMNVAITASSKEENAPLALLHKVKDKAKTEVSATLSAGVYHHSNKEEETKHNVALVAGKEIFVLIISRLSGVKYQQQMEI</sequence>
<proteinExistence type="predicted"/>
<evidence type="ECO:0000313" key="3">
    <source>
        <dbReference type="Proteomes" id="UP000190023"/>
    </source>
</evidence>
<dbReference type="Proteomes" id="UP000190023">
    <property type="component" value="Unassembled WGS sequence"/>
</dbReference>
<feature type="region of interest" description="Disordered" evidence="1">
    <location>
        <begin position="1"/>
        <end position="21"/>
    </location>
</feature>
<organism evidence="2 3">
    <name type="scientific">[Haemophilus] felis</name>
    <dbReference type="NCBI Taxonomy" id="123822"/>
    <lineage>
        <taxon>Bacteria</taxon>
        <taxon>Pseudomonadati</taxon>
        <taxon>Pseudomonadota</taxon>
        <taxon>Gammaproteobacteria</taxon>
        <taxon>Pasteurellales</taxon>
        <taxon>Pasteurellaceae</taxon>
    </lineage>
</organism>
<name>A0A1T0AU65_9PAST</name>
<reference evidence="2 3" key="1">
    <citation type="submission" date="2017-02" db="EMBL/GenBank/DDBJ databases">
        <title>Draft genome sequence of Haemophilus felis CCUG 31170 type strain.</title>
        <authorList>
            <person name="Engstrom-Jakobsson H."/>
            <person name="Salva-Serra F."/>
            <person name="Thorell K."/>
            <person name="Gonzales-Siles L."/>
            <person name="Karlsson R."/>
            <person name="Boulund F."/>
            <person name="Engstrand L."/>
            <person name="Kristiansson E."/>
            <person name="Moore E."/>
        </authorList>
    </citation>
    <scope>NUCLEOTIDE SEQUENCE [LARGE SCALE GENOMIC DNA]</scope>
    <source>
        <strain evidence="2 3">CCUG 31170</strain>
    </source>
</reference>
<comment type="caution">
    <text evidence="2">The sequence shown here is derived from an EMBL/GenBank/DDBJ whole genome shotgun (WGS) entry which is preliminary data.</text>
</comment>
<dbReference type="OrthoDB" id="2664633at2"/>
<evidence type="ECO:0000256" key="1">
    <source>
        <dbReference type="SAM" id="MobiDB-lite"/>
    </source>
</evidence>
<dbReference type="EMBL" id="MUYB01000056">
    <property type="protein sequence ID" value="OOS00210.1"/>
    <property type="molecule type" value="Genomic_DNA"/>
</dbReference>